<protein>
    <submittedName>
        <fullName evidence="1">Uncharacterized protein</fullName>
    </submittedName>
</protein>
<comment type="caution">
    <text evidence="1">The sequence shown here is derived from an EMBL/GenBank/DDBJ whole genome shotgun (WGS) entry which is preliminary data.</text>
</comment>
<evidence type="ECO:0000313" key="2">
    <source>
        <dbReference type="Proteomes" id="UP001157914"/>
    </source>
</evidence>
<dbReference type="EMBL" id="FXTT01000003">
    <property type="protein sequence ID" value="SMP24371.1"/>
    <property type="molecule type" value="Genomic_DNA"/>
</dbReference>
<evidence type="ECO:0000313" key="1">
    <source>
        <dbReference type="EMBL" id="SMP24371.1"/>
    </source>
</evidence>
<organism evidence="1 2">
    <name type="scientific">Roseibium denhamense</name>
    <dbReference type="NCBI Taxonomy" id="76305"/>
    <lineage>
        <taxon>Bacteria</taxon>
        <taxon>Pseudomonadati</taxon>
        <taxon>Pseudomonadota</taxon>
        <taxon>Alphaproteobacteria</taxon>
        <taxon>Hyphomicrobiales</taxon>
        <taxon>Stappiaceae</taxon>
        <taxon>Roseibium</taxon>
    </lineage>
</organism>
<dbReference type="Proteomes" id="UP001157914">
    <property type="component" value="Unassembled WGS sequence"/>
</dbReference>
<proteinExistence type="predicted"/>
<sequence length="56" mass="6115">MAIRVPARHGFARCRPFSRNCDPNKAFGAKSGIAARFPQRTSRFGPHSLALKGGFV</sequence>
<accession>A0ABY1P3T9</accession>
<gene>
    <name evidence="1" type="ORF">SAMN06265374_2422</name>
</gene>
<keyword evidence="2" id="KW-1185">Reference proteome</keyword>
<name>A0ABY1P3T9_9HYPH</name>
<reference evidence="1 2" key="1">
    <citation type="submission" date="2017-05" db="EMBL/GenBank/DDBJ databases">
        <authorList>
            <person name="Varghese N."/>
            <person name="Submissions S."/>
        </authorList>
    </citation>
    <scope>NUCLEOTIDE SEQUENCE [LARGE SCALE GENOMIC DNA]</scope>
    <source>
        <strain evidence="1 2">DSM 15949</strain>
    </source>
</reference>